<dbReference type="AlphaFoldDB" id="A0A498HU63"/>
<dbReference type="EMBL" id="RDQH01000341">
    <property type="protein sequence ID" value="RXH74986.1"/>
    <property type="molecule type" value="Genomic_DNA"/>
</dbReference>
<comment type="caution">
    <text evidence="1">The sequence shown here is derived from an EMBL/GenBank/DDBJ whole genome shotgun (WGS) entry which is preliminary data.</text>
</comment>
<reference evidence="1 2" key="1">
    <citation type="submission" date="2018-10" db="EMBL/GenBank/DDBJ databases">
        <title>A high-quality apple genome assembly.</title>
        <authorList>
            <person name="Hu J."/>
        </authorList>
    </citation>
    <scope>NUCLEOTIDE SEQUENCE [LARGE SCALE GENOMIC DNA]</scope>
    <source>
        <strain evidence="2">cv. HFTH1</strain>
        <tissue evidence="1">Young leaf</tissue>
    </source>
</reference>
<gene>
    <name evidence="1" type="ORF">DVH24_029707</name>
</gene>
<proteinExistence type="predicted"/>
<sequence>MTKMPKTLLTATQNIATAASSSLSSTLFSDPPNPTLIATHSLLSPTTTRHLHHHRTCSLSSKQLNCISLSSKQLNCSSNSRGFTLFARYSQAQDLYSSRLQDRFEDLPKLVDIQGIHVALLAQVHVALLGWSKVFRRLLGLVGSGLPMYQRLHTEIATAREPSTNATAVFANLVVDKKCRCSFL</sequence>
<evidence type="ECO:0000313" key="1">
    <source>
        <dbReference type="EMBL" id="RXH74986.1"/>
    </source>
</evidence>
<name>A0A498HU63_MALDO</name>
<protein>
    <submittedName>
        <fullName evidence="1">Uncharacterized protein</fullName>
    </submittedName>
</protein>
<dbReference type="STRING" id="3750.A0A498HU63"/>
<accession>A0A498HU63</accession>
<dbReference type="Proteomes" id="UP000290289">
    <property type="component" value="Chromosome 15"/>
</dbReference>
<organism evidence="1 2">
    <name type="scientific">Malus domestica</name>
    <name type="common">Apple</name>
    <name type="synonym">Pyrus malus</name>
    <dbReference type="NCBI Taxonomy" id="3750"/>
    <lineage>
        <taxon>Eukaryota</taxon>
        <taxon>Viridiplantae</taxon>
        <taxon>Streptophyta</taxon>
        <taxon>Embryophyta</taxon>
        <taxon>Tracheophyta</taxon>
        <taxon>Spermatophyta</taxon>
        <taxon>Magnoliopsida</taxon>
        <taxon>eudicotyledons</taxon>
        <taxon>Gunneridae</taxon>
        <taxon>Pentapetalae</taxon>
        <taxon>rosids</taxon>
        <taxon>fabids</taxon>
        <taxon>Rosales</taxon>
        <taxon>Rosaceae</taxon>
        <taxon>Amygdaloideae</taxon>
        <taxon>Maleae</taxon>
        <taxon>Malus</taxon>
    </lineage>
</organism>
<evidence type="ECO:0000313" key="2">
    <source>
        <dbReference type="Proteomes" id="UP000290289"/>
    </source>
</evidence>
<keyword evidence="2" id="KW-1185">Reference proteome</keyword>